<keyword evidence="5" id="KW-0812">Transmembrane</keyword>
<dbReference type="Gene3D" id="3.40.30.10">
    <property type="entry name" value="Glutaredoxin"/>
    <property type="match status" value="1"/>
</dbReference>
<dbReference type="GO" id="GO:0017004">
    <property type="term" value="P:cytochrome complex assembly"/>
    <property type="evidence" value="ECO:0007669"/>
    <property type="project" value="UniProtKB-KW"/>
</dbReference>
<organism evidence="7 8">
    <name type="scientific">Entomortierella parvispora</name>
    <dbReference type="NCBI Taxonomy" id="205924"/>
    <lineage>
        <taxon>Eukaryota</taxon>
        <taxon>Fungi</taxon>
        <taxon>Fungi incertae sedis</taxon>
        <taxon>Mucoromycota</taxon>
        <taxon>Mortierellomycotina</taxon>
        <taxon>Mortierellomycetes</taxon>
        <taxon>Mortierellales</taxon>
        <taxon>Mortierellaceae</taxon>
        <taxon>Entomortierella</taxon>
    </lineage>
</organism>
<evidence type="ECO:0000259" key="6">
    <source>
        <dbReference type="PROSITE" id="PS51352"/>
    </source>
</evidence>
<proteinExistence type="predicted"/>
<dbReference type="EMBL" id="BQFW01000005">
    <property type="protein sequence ID" value="GJJ71618.1"/>
    <property type="molecule type" value="Genomic_DNA"/>
</dbReference>
<dbReference type="GO" id="GO:0016209">
    <property type="term" value="F:antioxidant activity"/>
    <property type="evidence" value="ECO:0007669"/>
    <property type="project" value="InterPro"/>
</dbReference>
<dbReference type="InterPro" id="IPR013766">
    <property type="entry name" value="Thioredoxin_domain"/>
</dbReference>
<dbReference type="OrthoDB" id="2121326at2759"/>
<dbReference type="Pfam" id="PF00578">
    <property type="entry name" value="AhpC-TSA"/>
    <property type="match status" value="1"/>
</dbReference>
<dbReference type="PANTHER" id="PTHR42852:SF6">
    <property type="entry name" value="THIOL:DISULFIDE INTERCHANGE PROTEIN DSBE"/>
    <property type="match status" value="1"/>
</dbReference>
<evidence type="ECO:0000256" key="2">
    <source>
        <dbReference type="ARBA" id="ARBA00022748"/>
    </source>
</evidence>
<dbReference type="AlphaFoldDB" id="A0A9P3LV14"/>
<dbReference type="CDD" id="cd02966">
    <property type="entry name" value="TlpA_like_family"/>
    <property type="match status" value="1"/>
</dbReference>
<keyword evidence="8" id="KW-1185">Reference proteome</keyword>
<evidence type="ECO:0000313" key="7">
    <source>
        <dbReference type="EMBL" id="GJJ71618.1"/>
    </source>
</evidence>
<comment type="caution">
    <text evidence="7">The sequence shown here is derived from an EMBL/GenBank/DDBJ whole genome shotgun (WGS) entry which is preliminary data.</text>
</comment>
<reference evidence="7" key="2">
    <citation type="journal article" date="2022" name="Microbiol. Resour. Announc.">
        <title>Whole-Genome Sequence of Entomortierella parvispora E1425, a Mucoromycotan Fungus Associated with Burkholderiaceae-Related Endosymbiotic Bacteria.</title>
        <authorList>
            <person name="Herlambang A."/>
            <person name="Guo Y."/>
            <person name="Takashima Y."/>
            <person name="Narisawa K."/>
            <person name="Ohta H."/>
            <person name="Nishizawa T."/>
        </authorList>
    </citation>
    <scope>NUCLEOTIDE SEQUENCE</scope>
    <source>
        <strain evidence="7">E1425</strain>
    </source>
</reference>
<evidence type="ECO:0000313" key="8">
    <source>
        <dbReference type="Proteomes" id="UP000827284"/>
    </source>
</evidence>
<reference evidence="7" key="1">
    <citation type="submission" date="2021-11" db="EMBL/GenBank/DDBJ databases">
        <authorList>
            <person name="Herlambang A."/>
            <person name="Guo Y."/>
            <person name="Takashima Y."/>
            <person name="Nishizawa T."/>
        </authorList>
    </citation>
    <scope>NUCLEOTIDE SEQUENCE</scope>
    <source>
        <strain evidence="7">E1425</strain>
    </source>
</reference>
<sequence>MGEEIPEEKRKALNSVYTEIFLKPFAEKYEETWEEEPFWEAVEVFKVKTKEIGLENPFDILGKHNICSYETIRDRLKAGPQKCTRKNWTSPIVGEKIDVLRLLEKLHHISGNKYKGKEDIVVLEFWATWCGPCIEHAAELSELSDRHMGRVAVIGINNDKLTVDIDKHGPGKHDVERVRAFVEERKNIFRYMSYIDNDENLARLSMMRKSEYTFYPCVVLVVGGTIIYAGHRSWLNVHLEEALK</sequence>
<name>A0A9P3LV14_9FUNG</name>
<keyword evidence="3" id="KW-1015">Disulfide bond</keyword>
<dbReference type="Proteomes" id="UP000827284">
    <property type="component" value="Unassembled WGS sequence"/>
</dbReference>
<evidence type="ECO:0000256" key="1">
    <source>
        <dbReference type="ARBA" id="ARBA00004196"/>
    </source>
</evidence>
<evidence type="ECO:0000256" key="5">
    <source>
        <dbReference type="SAM" id="Phobius"/>
    </source>
</evidence>
<gene>
    <name evidence="7" type="ORF">EMPS_03968</name>
</gene>
<keyword evidence="5" id="KW-0472">Membrane</keyword>
<comment type="subcellular location">
    <subcellularLocation>
        <location evidence="1">Cell envelope</location>
    </subcellularLocation>
</comment>
<feature type="transmembrane region" description="Helical" evidence="5">
    <location>
        <begin position="212"/>
        <end position="230"/>
    </location>
</feature>
<feature type="domain" description="Thioredoxin" evidence="6">
    <location>
        <begin position="91"/>
        <end position="244"/>
    </location>
</feature>
<evidence type="ECO:0000256" key="3">
    <source>
        <dbReference type="ARBA" id="ARBA00023157"/>
    </source>
</evidence>
<accession>A0A9P3LV14</accession>
<dbReference type="SUPFAM" id="SSF52833">
    <property type="entry name" value="Thioredoxin-like"/>
    <property type="match status" value="1"/>
</dbReference>
<keyword evidence="2" id="KW-0201">Cytochrome c-type biogenesis</keyword>
<dbReference type="InterPro" id="IPR000866">
    <property type="entry name" value="AhpC/TSA"/>
</dbReference>
<dbReference type="PROSITE" id="PS51352">
    <property type="entry name" value="THIOREDOXIN_2"/>
    <property type="match status" value="1"/>
</dbReference>
<dbReference type="PANTHER" id="PTHR42852">
    <property type="entry name" value="THIOL:DISULFIDE INTERCHANGE PROTEIN DSBE"/>
    <property type="match status" value="1"/>
</dbReference>
<dbReference type="GO" id="GO:0016491">
    <property type="term" value="F:oxidoreductase activity"/>
    <property type="evidence" value="ECO:0007669"/>
    <property type="project" value="InterPro"/>
</dbReference>
<keyword evidence="5" id="KW-1133">Transmembrane helix</keyword>
<evidence type="ECO:0000256" key="4">
    <source>
        <dbReference type="ARBA" id="ARBA00023284"/>
    </source>
</evidence>
<protein>
    <recommendedName>
        <fullName evidence="6">Thioredoxin domain-containing protein</fullName>
    </recommendedName>
</protein>
<dbReference type="InterPro" id="IPR036249">
    <property type="entry name" value="Thioredoxin-like_sf"/>
</dbReference>
<dbReference type="InterPro" id="IPR050553">
    <property type="entry name" value="Thioredoxin_ResA/DsbE_sf"/>
</dbReference>
<keyword evidence="4" id="KW-0676">Redox-active center</keyword>